<organism evidence="1 2">
    <name type="scientific">Streptacidiphilus alkalitolerans</name>
    <dbReference type="NCBI Taxonomy" id="3342712"/>
    <lineage>
        <taxon>Bacteria</taxon>
        <taxon>Bacillati</taxon>
        <taxon>Actinomycetota</taxon>
        <taxon>Actinomycetes</taxon>
        <taxon>Kitasatosporales</taxon>
        <taxon>Streptomycetaceae</taxon>
        <taxon>Streptacidiphilus</taxon>
    </lineage>
</organism>
<name>A0ABV6V928_9ACTN</name>
<protein>
    <submittedName>
        <fullName evidence="1">FtsX-like permease family protein</fullName>
    </submittedName>
</protein>
<gene>
    <name evidence="1" type="ORF">ACEZDG_13155</name>
</gene>
<comment type="caution">
    <text evidence="1">The sequence shown here is derived from an EMBL/GenBank/DDBJ whole genome shotgun (WGS) entry which is preliminary data.</text>
</comment>
<dbReference type="InterPro" id="IPR003838">
    <property type="entry name" value="ABC3_permease_C"/>
</dbReference>
<dbReference type="Proteomes" id="UP001592582">
    <property type="component" value="Unassembled WGS sequence"/>
</dbReference>
<dbReference type="InterPro" id="IPR050250">
    <property type="entry name" value="Macrolide_Exporter_MacB"/>
</dbReference>
<accession>A0ABV6V928</accession>
<dbReference type="Pfam" id="PF02687">
    <property type="entry name" value="FtsX"/>
    <property type="match status" value="1"/>
</dbReference>
<sequence>MARVRRAGNPHRVSGLALGNLLRRPGRTLLGTLSLALGVAALTLLAVVDLAFRGTVAGTLLGDAVTVQVQGSDYIAAAITALLGAATVADVLYIAIDERSAEYALLSATGWTDRLLATLVGYEALGLGLVGAVTGAAAAVGIAAAIDAPWRTALLLSASVGAGGTLLALLAAVLPLRALRRLPTARLLAEE</sequence>
<dbReference type="PANTHER" id="PTHR30572">
    <property type="entry name" value="MEMBRANE COMPONENT OF TRANSPORTER-RELATED"/>
    <property type="match status" value="1"/>
</dbReference>
<proteinExistence type="predicted"/>
<keyword evidence="2" id="KW-1185">Reference proteome</keyword>
<evidence type="ECO:0000313" key="2">
    <source>
        <dbReference type="Proteomes" id="UP001592582"/>
    </source>
</evidence>
<dbReference type="EMBL" id="JBHEZX010000005">
    <property type="protein sequence ID" value="MFC1410216.1"/>
    <property type="molecule type" value="Genomic_DNA"/>
</dbReference>
<evidence type="ECO:0000313" key="1">
    <source>
        <dbReference type="EMBL" id="MFC1410216.1"/>
    </source>
</evidence>
<dbReference type="PANTHER" id="PTHR30572:SF4">
    <property type="entry name" value="ABC TRANSPORTER PERMEASE YTRF"/>
    <property type="match status" value="1"/>
</dbReference>
<reference evidence="1 2" key="1">
    <citation type="submission" date="2024-09" db="EMBL/GenBank/DDBJ databases">
        <authorList>
            <person name="Lee S.D."/>
        </authorList>
    </citation>
    <scope>NUCLEOTIDE SEQUENCE [LARGE SCALE GENOMIC DNA]</scope>
    <source>
        <strain evidence="1 2">N1-1</strain>
    </source>
</reference>